<evidence type="ECO:0000313" key="5">
    <source>
        <dbReference type="Proteomes" id="UP000729402"/>
    </source>
</evidence>
<dbReference type="PANTHER" id="PTHR10108:SF968">
    <property type="entry name" value="METHYLTRANSFERASE PMT19-RELATED"/>
    <property type="match status" value="1"/>
</dbReference>
<accession>A0A8J5T3J3</accession>
<dbReference type="AlphaFoldDB" id="A0A8J5T3J3"/>
<comment type="subcellular location">
    <subcellularLocation>
        <location evidence="2">Membrane</location>
        <topology evidence="2">Single-pass type II membrane protein</topology>
    </subcellularLocation>
</comment>
<dbReference type="PANTHER" id="PTHR10108">
    <property type="entry name" value="SAM-DEPENDENT METHYLTRANSFERASE"/>
    <property type="match status" value="1"/>
</dbReference>
<dbReference type="EC" id="2.1.1.-" evidence="2"/>
<keyword evidence="1 2" id="KW-0489">Methyltransferase</keyword>
<dbReference type="Pfam" id="PF03141">
    <property type="entry name" value="Methyltransf_29"/>
    <property type="match status" value="1"/>
</dbReference>
<feature type="compositionally biased region" description="Low complexity" evidence="3">
    <location>
        <begin position="1"/>
        <end position="23"/>
    </location>
</feature>
<proteinExistence type="inferred from homology"/>
<dbReference type="GO" id="GO:0016020">
    <property type="term" value="C:membrane"/>
    <property type="evidence" value="ECO:0007669"/>
    <property type="project" value="UniProtKB-SubCell"/>
</dbReference>
<evidence type="ECO:0000256" key="1">
    <source>
        <dbReference type="ARBA" id="ARBA00022603"/>
    </source>
</evidence>
<dbReference type="InterPro" id="IPR004159">
    <property type="entry name" value="Put_SAM_MeTrfase"/>
</dbReference>
<feature type="compositionally biased region" description="Low complexity" evidence="3">
    <location>
        <begin position="146"/>
        <end position="161"/>
    </location>
</feature>
<protein>
    <recommendedName>
        <fullName evidence="2">Methyltransferase</fullName>
        <ecNumber evidence="2">2.1.1.-</ecNumber>
    </recommendedName>
</protein>
<keyword evidence="5" id="KW-1185">Reference proteome</keyword>
<organism evidence="4 5">
    <name type="scientific">Zizania palustris</name>
    <name type="common">Northern wild rice</name>
    <dbReference type="NCBI Taxonomy" id="103762"/>
    <lineage>
        <taxon>Eukaryota</taxon>
        <taxon>Viridiplantae</taxon>
        <taxon>Streptophyta</taxon>
        <taxon>Embryophyta</taxon>
        <taxon>Tracheophyta</taxon>
        <taxon>Spermatophyta</taxon>
        <taxon>Magnoliopsida</taxon>
        <taxon>Liliopsida</taxon>
        <taxon>Poales</taxon>
        <taxon>Poaceae</taxon>
        <taxon>BOP clade</taxon>
        <taxon>Oryzoideae</taxon>
        <taxon>Oryzeae</taxon>
        <taxon>Zizaniinae</taxon>
        <taxon>Zizania</taxon>
    </lineage>
</organism>
<comment type="caution">
    <text evidence="4">The sequence shown here is derived from an EMBL/GenBank/DDBJ whole genome shotgun (WGS) entry which is preliminary data.</text>
</comment>
<reference evidence="4" key="1">
    <citation type="journal article" date="2021" name="bioRxiv">
        <title>Whole Genome Assembly and Annotation of Northern Wild Rice, Zizania palustris L., Supports a Whole Genome Duplication in the Zizania Genus.</title>
        <authorList>
            <person name="Haas M."/>
            <person name="Kono T."/>
            <person name="Macchietto M."/>
            <person name="Millas R."/>
            <person name="McGilp L."/>
            <person name="Shao M."/>
            <person name="Duquette J."/>
            <person name="Hirsch C.N."/>
            <person name="Kimball J."/>
        </authorList>
    </citation>
    <scope>NUCLEOTIDE SEQUENCE</scope>
    <source>
        <tissue evidence="4">Fresh leaf tissue</tissue>
    </source>
</reference>
<keyword evidence="2" id="KW-0812">Transmembrane</keyword>
<comment type="similarity">
    <text evidence="2">Belongs to the methyltransferase superfamily.</text>
</comment>
<keyword evidence="2" id="KW-0325">Glycoprotein</keyword>
<feature type="compositionally biased region" description="Low complexity" evidence="3">
    <location>
        <begin position="171"/>
        <end position="189"/>
    </location>
</feature>
<evidence type="ECO:0000256" key="2">
    <source>
        <dbReference type="RuleBase" id="RU366043"/>
    </source>
</evidence>
<sequence length="456" mass="49794">MSSALSPTSSLSGPSGESMEPSSFRLCSRRRLGMLNTVAGSDSPAEPDPKLQFGKKITTLYSVHSSNDRGPHSSNGLKYGHDRRTYHSTPFLRASDTRRHAGRCAGDDNQGHQAIAESARARGCGRGDGGDVSVLISIVVTRAHSRSSSSPPASSSDSTAAGILRLPPPLRSRSTSTTPPAAAGPALPAQRHAHRPLPRGSPGERHCPPHPPHPLLPTHRPRIHRLTRRTPPPPPCRVPPPPEYRLPMTWPARRERVWHGNVELPILSSAELAGGDLDPVRARREWLVFPKGVGTYVEQLESMVPLRGGDVRTALDVGCCELWGYLLHYGILTMSIDRRNKQVQLALERGLPAMIGVLGAHRLPYPSRSFDMVHCAGCLVPGLLMPGGYWVMSRLPVNWKSPYDGLNHTVKDLQGEQLAVERIAKKLCWSKVAENGTIAVWRKPKIICYVPKKLSS</sequence>
<feature type="region of interest" description="Disordered" evidence="3">
    <location>
        <begin position="63"/>
        <end position="83"/>
    </location>
</feature>
<name>A0A8J5T3J3_ZIZPA</name>
<feature type="region of interest" description="Disordered" evidence="3">
    <location>
        <begin position="1"/>
        <end position="25"/>
    </location>
</feature>
<dbReference type="EMBL" id="JAAALK010000282">
    <property type="protein sequence ID" value="KAG8078764.1"/>
    <property type="molecule type" value="Genomic_DNA"/>
</dbReference>
<dbReference type="GO" id="GO:0032259">
    <property type="term" value="P:methylation"/>
    <property type="evidence" value="ECO:0007669"/>
    <property type="project" value="UniProtKB-KW"/>
</dbReference>
<gene>
    <name evidence="4" type="ORF">GUJ93_ZPchr0007g4937</name>
</gene>
<dbReference type="OrthoDB" id="2013972at2759"/>
<dbReference type="GO" id="GO:0008168">
    <property type="term" value="F:methyltransferase activity"/>
    <property type="evidence" value="ECO:0007669"/>
    <property type="project" value="UniProtKB-UniRule"/>
</dbReference>
<reference evidence="4" key="2">
    <citation type="submission" date="2021-02" db="EMBL/GenBank/DDBJ databases">
        <authorList>
            <person name="Kimball J.A."/>
            <person name="Haas M.W."/>
            <person name="Macchietto M."/>
            <person name="Kono T."/>
            <person name="Duquette J."/>
            <person name="Shao M."/>
        </authorList>
    </citation>
    <scope>NUCLEOTIDE SEQUENCE</scope>
    <source>
        <tissue evidence="4">Fresh leaf tissue</tissue>
    </source>
</reference>
<dbReference type="GO" id="GO:0005768">
    <property type="term" value="C:endosome"/>
    <property type="evidence" value="ECO:0007669"/>
    <property type="project" value="TreeGrafter"/>
</dbReference>
<dbReference type="GO" id="GO:0005802">
    <property type="term" value="C:trans-Golgi network"/>
    <property type="evidence" value="ECO:0007669"/>
    <property type="project" value="TreeGrafter"/>
</dbReference>
<feature type="region of interest" description="Disordered" evidence="3">
    <location>
        <begin position="142"/>
        <end position="220"/>
    </location>
</feature>
<evidence type="ECO:0000256" key="3">
    <source>
        <dbReference type="SAM" id="MobiDB-lite"/>
    </source>
</evidence>
<dbReference type="Proteomes" id="UP000729402">
    <property type="component" value="Unassembled WGS sequence"/>
</dbReference>
<keyword evidence="2" id="KW-0735">Signal-anchor</keyword>
<evidence type="ECO:0000313" key="4">
    <source>
        <dbReference type="EMBL" id="KAG8078764.1"/>
    </source>
</evidence>
<keyword evidence="2" id="KW-0808">Transferase</keyword>